<comment type="caution">
    <text evidence="1">The sequence shown here is derived from an EMBL/GenBank/DDBJ whole genome shotgun (WGS) entry which is preliminary data.</text>
</comment>
<reference evidence="1 2" key="1">
    <citation type="submission" date="2020-08" db="EMBL/GenBank/DDBJ databases">
        <title>Genomic Encyclopedia of Type Strains, Phase III (KMG-III): the genomes of soil and plant-associated and newly described type strains.</title>
        <authorList>
            <person name="Whitman W."/>
        </authorList>
    </citation>
    <scope>NUCLEOTIDE SEQUENCE [LARGE SCALE GENOMIC DNA]</scope>
    <source>
        <strain evidence="1 2">CECT 8960</strain>
    </source>
</reference>
<evidence type="ECO:0000313" key="1">
    <source>
        <dbReference type="EMBL" id="MBB4906582.1"/>
    </source>
</evidence>
<sequence length="71" mass="8142">MATKRKAAILRGDLTIRIFENSGNGQVHYLGVFQPDSDRPRTFEQAPDYNGEQRNVLVFKLWAAERRTCST</sequence>
<evidence type="ECO:0000313" key="2">
    <source>
        <dbReference type="Proteomes" id="UP000520767"/>
    </source>
</evidence>
<dbReference type="EMBL" id="JACHJQ010000003">
    <property type="protein sequence ID" value="MBB4906582.1"/>
    <property type="molecule type" value="Genomic_DNA"/>
</dbReference>
<name>A0A7W7VDW8_9PSEU</name>
<protein>
    <submittedName>
        <fullName evidence="1">Uncharacterized protein</fullName>
    </submittedName>
</protein>
<accession>A0A7W7VDW8</accession>
<proteinExistence type="predicted"/>
<keyword evidence="2" id="KW-1185">Reference proteome</keyword>
<gene>
    <name evidence="1" type="ORF">FHR82_002802</name>
</gene>
<organism evidence="1 2">
    <name type="scientific">Actinophytocola algeriensis</name>
    <dbReference type="NCBI Taxonomy" id="1768010"/>
    <lineage>
        <taxon>Bacteria</taxon>
        <taxon>Bacillati</taxon>
        <taxon>Actinomycetota</taxon>
        <taxon>Actinomycetes</taxon>
        <taxon>Pseudonocardiales</taxon>
        <taxon>Pseudonocardiaceae</taxon>
    </lineage>
</organism>
<dbReference type="AlphaFoldDB" id="A0A7W7VDW8"/>
<dbReference type="Proteomes" id="UP000520767">
    <property type="component" value="Unassembled WGS sequence"/>
</dbReference>